<dbReference type="EMBL" id="CP016173">
    <property type="protein sequence ID" value="ANN80905.1"/>
    <property type="molecule type" value="Genomic_DNA"/>
</dbReference>
<dbReference type="AlphaFoldDB" id="A0A193GM11"/>
<reference evidence="1 2" key="1">
    <citation type="submission" date="2016-06" db="EMBL/GenBank/DDBJ databases">
        <title>Complete genome sequences of Bordetella bronchialis and Bordetella flabilis.</title>
        <authorList>
            <person name="LiPuma J.J."/>
            <person name="Spilker T."/>
        </authorList>
    </citation>
    <scope>NUCLEOTIDE SEQUENCE [LARGE SCALE GENOMIC DNA]</scope>
    <source>
        <strain evidence="1 2">AU10664</strain>
        <plasmid evidence="1 2">unnamed1</plasmid>
    </source>
</reference>
<evidence type="ECO:0000313" key="1">
    <source>
        <dbReference type="EMBL" id="ANN80905.1"/>
    </source>
</evidence>
<proteinExistence type="predicted"/>
<dbReference type="Proteomes" id="UP000091926">
    <property type="component" value="Plasmid unnamed1"/>
</dbReference>
<dbReference type="KEGG" id="bfz:BAU07_26345"/>
<keyword evidence="1" id="KW-0614">Plasmid</keyword>
<gene>
    <name evidence="1" type="ORF">BAU07_26345</name>
</gene>
<accession>A0A193GM11</accession>
<evidence type="ECO:0000313" key="2">
    <source>
        <dbReference type="Proteomes" id="UP000091926"/>
    </source>
</evidence>
<protein>
    <submittedName>
        <fullName evidence="1">Uncharacterized protein</fullName>
    </submittedName>
</protein>
<keyword evidence="2" id="KW-1185">Reference proteome</keyword>
<name>A0A193GM11_9BORD</name>
<organism evidence="1 2">
    <name type="scientific">Bordetella flabilis</name>
    <dbReference type="NCBI Taxonomy" id="463014"/>
    <lineage>
        <taxon>Bacteria</taxon>
        <taxon>Pseudomonadati</taxon>
        <taxon>Pseudomonadota</taxon>
        <taxon>Betaproteobacteria</taxon>
        <taxon>Burkholderiales</taxon>
        <taxon>Alcaligenaceae</taxon>
        <taxon>Bordetella</taxon>
    </lineage>
</organism>
<geneLocation type="plasmid" evidence="1 2">
    <name>unnamed1</name>
</geneLocation>
<sequence length="105" mass="11653">MESISELEVVFGTTRFLPAAEEVPSAFHSRGSVYSRLAEALFYGGELPKGEVLFRKDLAEDSLKTGALVVRFATAHLRSFEPKHEHKIAGVAYLLSQLCEIRESI</sequence>